<dbReference type="AlphaFoldDB" id="A0AA38C1V5"/>
<accession>A0AA38C1V5</accession>
<dbReference type="Proteomes" id="UP000824469">
    <property type="component" value="Unassembled WGS sequence"/>
</dbReference>
<evidence type="ECO:0000313" key="1">
    <source>
        <dbReference type="EMBL" id="KAH9293076.1"/>
    </source>
</evidence>
<protein>
    <submittedName>
        <fullName evidence="1">Uncharacterized protein</fullName>
    </submittedName>
</protein>
<proteinExistence type="predicted"/>
<feature type="non-terminal residue" evidence="1">
    <location>
        <position position="1"/>
    </location>
</feature>
<dbReference type="OMA" id="FASHRGC"/>
<comment type="caution">
    <text evidence="1">The sequence shown here is derived from an EMBL/GenBank/DDBJ whole genome shotgun (WGS) entry which is preliminary data.</text>
</comment>
<keyword evidence="2" id="KW-1185">Reference proteome</keyword>
<dbReference type="PANTHER" id="PTHR45098">
    <property type="entry name" value="DNAJ DOMAIN CONTAINING PROTEIN, EXPRESSED"/>
    <property type="match status" value="1"/>
</dbReference>
<name>A0AA38C1V5_TAXCH</name>
<dbReference type="PANTHER" id="PTHR45098:SF1">
    <property type="entry name" value="DNAJ DOMAIN CONTAINING PROTEIN, EXPRESSED"/>
    <property type="match status" value="1"/>
</dbReference>
<sequence>MVEETKAARKLQEEIARIRALHSQRSLRAFNFASHRGCSSRFKKGAPVEDIVIRRKNSKKKGSAIIVMGSKDQVDAATRSPRGDVSNPLLVLTFLPSATNSGYEPENKQAEIIINTELNNIFGAGYHAYEDTVLKKLQK</sequence>
<organism evidence="1 2">
    <name type="scientific">Taxus chinensis</name>
    <name type="common">Chinese yew</name>
    <name type="synonym">Taxus wallichiana var. chinensis</name>
    <dbReference type="NCBI Taxonomy" id="29808"/>
    <lineage>
        <taxon>Eukaryota</taxon>
        <taxon>Viridiplantae</taxon>
        <taxon>Streptophyta</taxon>
        <taxon>Embryophyta</taxon>
        <taxon>Tracheophyta</taxon>
        <taxon>Spermatophyta</taxon>
        <taxon>Pinopsida</taxon>
        <taxon>Pinidae</taxon>
        <taxon>Conifers II</taxon>
        <taxon>Cupressales</taxon>
        <taxon>Taxaceae</taxon>
        <taxon>Taxus</taxon>
    </lineage>
</organism>
<dbReference type="EMBL" id="JAHRHJ020001743">
    <property type="protein sequence ID" value="KAH9293076.1"/>
    <property type="molecule type" value="Genomic_DNA"/>
</dbReference>
<gene>
    <name evidence="1" type="ORF">KI387_041717</name>
</gene>
<evidence type="ECO:0000313" key="2">
    <source>
        <dbReference type="Proteomes" id="UP000824469"/>
    </source>
</evidence>
<reference evidence="1 2" key="1">
    <citation type="journal article" date="2021" name="Nat. Plants">
        <title>The Taxus genome provides insights into paclitaxel biosynthesis.</title>
        <authorList>
            <person name="Xiong X."/>
            <person name="Gou J."/>
            <person name="Liao Q."/>
            <person name="Li Y."/>
            <person name="Zhou Q."/>
            <person name="Bi G."/>
            <person name="Li C."/>
            <person name="Du R."/>
            <person name="Wang X."/>
            <person name="Sun T."/>
            <person name="Guo L."/>
            <person name="Liang H."/>
            <person name="Lu P."/>
            <person name="Wu Y."/>
            <person name="Zhang Z."/>
            <person name="Ro D.K."/>
            <person name="Shang Y."/>
            <person name="Huang S."/>
            <person name="Yan J."/>
        </authorList>
    </citation>
    <scope>NUCLEOTIDE SEQUENCE [LARGE SCALE GENOMIC DNA]</scope>
    <source>
        <strain evidence="1">Ta-2019</strain>
    </source>
</reference>